<dbReference type="Proteomes" id="UP000460318">
    <property type="component" value="Unassembled WGS sequence"/>
</dbReference>
<gene>
    <name evidence="1" type="ORF">GRF59_16320</name>
</gene>
<comment type="caution">
    <text evidence="1">The sequence shown here is derived from an EMBL/GenBank/DDBJ whole genome shotgun (WGS) entry which is preliminary data.</text>
</comment>
<dbReference type="EMBL" id="WUBI01000002">
    <property type="protein sequence ID" value="MWV45191.1"/>
    <property type="molecule type" value="Genomic_DNA"/>
</dbReference>
<proteinExistence type="predicted"/>
<keyword evidence="2" id="KW-1185">Reference proteome</keyword>
<organism evidence="1 2">
    <name type="scientific">Paenibacillus dendrobii</name>
    <dbReference type="NCBI Taxonomy" id="2691084"/>
    <lineage>
        <taxon>Bacteria</taxon>
        <taxon>Bacillati</taxon>
        <taxon>Bacillota</taxon>
        <taxon>Bacilli</taxon>
        <taxon>Bacillales</taxon>
        <taxon>Paenibacillaceae</taxon>
        <taxon>Paenibacillus</taxon>
    </lineage>
</organism>
<evidence type="ECO:0000313" key="1">
    <source>
        <dbReference type="EMBL" id="MWV45191.1"/>
    </source>
</evidence>
<protein>
    <submittedName>
        <fullName evidence="1">Mechanosensitive ion channel protein MscL</fullName>
    </submittedName>
</protein>
<dbReference type="AlphaFoldDB" id="A0A7X3IKM2"/>
<evidence type="ECO:0000313" key="2">
    <source>
        <dbReference type="Proteomes" id="UP000460318"/>
    </source>
</evidence>
<reference evidence="1 2" key="1">
    <citation type="submission" date="2019-12" db="EMBL/GenBank/DDBJ databases">
        <title>Paenibacillus sp. nov., an endophytic bacterium isolated from the stem of Dendrobium.</title>
        <authorList>
            <person name="Zhao R."/>
        </authorList>
    </citation>
    <scope>NUCLEOTIDE SEQUENCE [LARGE SCALE GENOMIC DNA]</scope>
    <source>
        <strain evidence="1 2">HJL G12</strain>
    </source>
</reference>
<dbReference type="RefSeq" id="WP_160498771.1">
    <property type="nucleotide sequence ID" value="NZ_WUBI01000002.1"/>
</dbReference>
<accession>A0A7X3IKM2</accession>
<sequence>MIVFDMIVHGEVKETIRPISQRLHAMLAQVTEEARRLSALYGTPVQVHRRIIY</sequence>
<name>A0A7X3IKM2_9BACL</name>